<dbReference type="InterPro" id="IPR016187">
    <property type="entry name" value="CTDL_fold"/>
</dbReference>
<gene>
    <name evidence="3" type="ORF">C0Q70_06823</name>
</gene>
<reference evidence="3 4" key="1">
    <citation type="submission" date="2018-04" db="EMBL/GenBank/DDBJ databases">
        <title>The genome of golden apple snail Pomacea canaliculata provides insight into stress tolerance and invasive adaptation.</title>
        <authorList>
            <person name="Liu C."/>
            <person name="Liu B."/>
            <person name="Ren Y."/>
            <person name="Zhang Y."/>
            <person name="Wang H."/>
            <person name="Li S."/>
            <person name="Jiang F."/>
            <person name="Yin L."/>
            <person name="Zhang G."/>
            <person name="Qian W."/>
            <person name="Fan W."/>
        </authorList>
    </citation>
    <scope>NUCLEOTIDE SEQUENCE [LARGE SCALE GENOMIC DNA]</scope>
    <source>
        <strain evidence="3">SZHN2017</strain>
        <tissue evidence="3">Muscle</tissue>
    </source>
</reference>
<feature type="chain" id="PRO_5015582520" description="C-type lectin domain-containing protein" evidence="1">
    <location>
        <begin position="36"/>
        <end position="165"/>
    </location>
</feature>
<name>A0A2T7PDC7_POMCA</name>
<dbReference type="CDD" id="cd00037">
    <property type="entry name" value="CLECT"/>
    <property type="match status" value="1"/>
</dbReference>
<dbReference type="EMBL" id="PZQS01000004">
    <property type="protein sequence ID" value="PVD31411.1"/>
    <property type="molecule type" value="Genomic_DNA"/>
</dbReference>
<sequence>MIPQRLPMARTQRCRLCLIQLLVLVLLVSDYFVLAEHPCDDQNAVYLPQKSQCIVPVKNAKDWIQAQSACERGGGSLYRLNETTGELTAYAELAACLAATPRGDGLPDDFWIGVVSQWSRHWFWINGTLLNPIQYVNRRPDGTVRLQVQRLQSVPQRRLLRVRLP</sequence>
<evidence type="ECO:0000259" key="2">
    <source>
        <dbReference type="PROSITE" id="PS50041"/>
    </source>
</evidence>
<accession>A0A2T7PDC7</accession>
<feature type="domain" description="C-type lectin" evidence="2">
    <location>
        <begin position="49"/>
        <end position="142"/>
    </location>
</feature>
<organism evidence="3 4">
    <name type="scientific">Pomacea canaliculata</name>
    <name type="common">Golden apple snail</name>
    <dbReference type="NCBI Taxonomy" id="400727"/>
    <lineage>
        <taxon>Eukaryota</taxon>
        <taxon>Metazoa</taxon>
        <taxon>Spiralia</taxon>
        <taxon>Lophotrochozoa</taxon>
        <taxon>Mollusca</taxon>
        <taxon>Gastropoda</taxon>
        <taxon>Caenogastropoda</taxon>
        <taxon>Architaenioglossa</taxon>
        <taxon>Ampullarioidea</taxon>
        <taxon>Ampullariidae</taxon>
        <taxon>Pomacea</taxon>
    </lineage>
</organism>
<dbReference type="InterPro" id="IPR001304">
    <property type="entry name" value="C-type_lectin-like"/>
</dbReference>
<evidence type="ECO:0000256" key="1">
    <source>
        <dbReference type="SAM" id="SignalP"/>
    </source>
</evidence>
<protein>
    <recommendedName>
        <fullName evidence="2">C-type lectin domain-containing protein</fullName>
    </recommendedName>
</protein>
<comment type="caution">
    <text evidence="3">The sequence shown here is derived from an EMBL/GenBank/DDBJ whole genome shotgun (WGS) entry which is preliminary data.</text>
</comment>
<dbReference type="InterPro" id="IPR016186">
    <property type="entry name" value="C-type_lectin-like/link_sf"/>
</dbReference>
<evidence type="ECO:0000313" key="4">
    <source>
        <dbReference type="Proteomes" id="UP000245119"/>
    </source>
</evidence>
<evidence type="ECO:0000313" key="3">
    <source>
        <dbReference type="EMBL" id="PVD31411.1"/>
    </source>
</evidence>
<dbReference type="Gene3D" id="3.10.100.10">
    <property type="entry name" value="Mannose-Binding Protein A, subunit A"/>
    <property type="match status" value="1"/>
</dbReference>
<keyword evidence="1" id="KW-0732">Signal</keyword>
<proteinExistence type="predicted"/>
<dbReference type="Proteomes" id="UP000245119">
    <property type="component" value="Linkage Group LG4"/>
</dbReference>
<dbReference type="SUPFAM" id="SSF56436">
    <property type="entry name" value="C-type lectin-like"/>
    <property type="match status" value="1"/>
</dbReference>
<keyword evidence="4" id="KW-1185">Reference proteome</keyword>
<dbReference type="AlphaFoldDB" id="A0A2T7PDC7"/>
<feature type="signal peptide" evidence="1">
    <location>
        <begin position="1"/>
        <end position="35"/>
    </location>
</feature>
<dbReference type="PROSITE" id="PS50041">
    <property type="entry name" value="C_TYPE_LECTIN_2"/>
    <property type="match status" value="1"/>
</dbReference>